<accession>A0ABW6SV56</accession>
<dbReference type="SUPFAM" id="SSF46785">
    <property type="entry name" value="Winged helix' DNA-binding domain"/>
    <property type="match status" value="1"/>
</dbReference>
<evidence type="ECO:0000259" key="4">
    <source>
        <dbReference type="PROSITE" id="PS50995"/>
    </source>
</evidence>
<proteinExistence type="predicted"/>
<dbReference type="SMART" id="SM00347">
    <property type="entry name" value="HTH_MARR"/>
    <property type="match status" value="1"/>
</dbReference>
<organism evidence="5 6">
    <name type="scientific">Microtetraspora malaysiensis</name>
    <dbReference type="NCBI Taxonomy" id="161358"/>
    <lineage>
        <taxon>Bacteria</taxon>
        <taxon>Bacillati</taxon>
        <taxon>Actinomycetota</taxon>
        <taxon>Actinomycetes</taxon>
        <taxon>Streptosporangiales</taxon>
        <taxon>Streptosporangiaceae</taxon>
        <taxon>Microtetraspora</taxon>
    </lineage>
</organism>
<evidence type="ECO:0000256" key="3">
    <source>
        <dbReference type="ARBA" id="ARBA00023163"/>
    </source>
</evidence>
<keyword evidence="6" id="KW-1185">Reference proteome</keyword>
<reference evidence="5 6" key="1">
    <citation type="submission" date="2024-10" db="EMBL/GenBank/DDBJ databases">
        <title>The Natural Products Discovery Center: Release of the First 8490 Sequenced Strains for Exploring Actinobacteria Biosynthetic Diversity.</title>
        <authorList>
            <person name="Kalkreuter E."/>
            <person name="Kautsar S.A."/>
            <person name="Yang D."/>
            <person name="Bader C.D."/>
            <person name="Teijaro C.N."/>
            <person name="Fluegel L."/>
            <person name="Davis C.M."/>
            <person name="Simpson J.R."/>
            <person name="Lauterbach L."/>
            <person name="Steele A.D."/>
            <person name="Gui C."/>
            <person name="Meng S."/>
            <person name="Li G."/>
            <person name="Viehrig K."/>
            <person name="Ye F."/>
            <person name="Su P."/>
            <person name="Kiefer A.F."/>
            <person name="Nichols A."/>
            <person name="Cepeda A.J."/>
            <person name="Yan W."/>
            <person name="Fan B."/>
            <person name="Jiang Y."/>
            <person name="Adhikari A."/>
            <person name="Zheng C.-J."/>
            <person name="Schuster L."/>
            <person name="Cowan T.M."/>
            <person name="Smanski M.J."/>
            <person name="Chevrette M.G."/>
            <person name="De Carvalho L.P.S."/>
            <person name="Shen B."/>
        </authorList>
    </citation>
    <scope>NUCLEOTIDE SEQUENCE [LARGE SCALE GENOMIC DNA]</scope>
    <source>
        <strain evidence="5 6">NPDC002173</strain>
    </source>
</reference>
<gene>
    <name evidence="5" type="ORF">ACFYXI_21435</name>
</gene>
<keyword evidence="2" id="KW-0238">DNA-binding</keyword>
<name>A0ABW6SV56_9ACTN</name>
<keyword evidence="1" id="KW-0805">Transcription regulation</keyword>
<dbReference type="PRINTS" id="PR00598">
    <property type="entry name" value="HTHMARR"/>
</dbReference>
<protein>
    <submittedName>
        <fullName evidence="5">MarR family winged helix-turn-helix transcriptional regulator</fullName>
    </submittedName>
</protein>
<dbReference type="Gene3D" id="1.10.10.10">
    <property type="entry name" value="Winged helix-like DNA-binding domain superfamily/Winged helix DNA-binding domain"/>
    <property type="match status" value="1"/>
</dbReference>
<evidence type="ECO:0000313" key="5">
    <source>
        <dbReference type="EMBL" id="MFF3668153.1"/>
    </source>
</evidence>
<dbReference type="PANTHER" id="PTHR42756">
    <property type="entry name" value="TRANSCRIPTIONAL REGULATOR, MARR"/>
    <property type="match status" value="1"/>
</dbReference>
<dbReference type="InterPro" id="IPR036388">
    <property type="entry name" value="WH-like_DNA-bd_sf"/>
</dbReference>
<dbReference type="RefSeq" id="WP_387413569.1">
    <property type="nucleotide sequence ID" value="NZ_JBIASD010000014.1"/>
</dbReference>
<sequence>MRDETSEDRFFRELGGACSELRQAFARHVGMSAHRVQLLVRLWREGETSHSDLRQALGLEGASITRLVKELESEGLAGRRLDPADNRYTLAALTPAGEQAAADLERSHQAYQERLLDGVATQEQEIVLRVLRRVRANITGQETHDQ</sequence>
<dbReference type="InterPro" id="IPR036390">
    <property type="entry name" value="WH_DNA-bd_sf"/>
</dbReference>
<evidence type="ECO:0000256" key="1">
    <source>
        <dbReference type="ARBA" id="ARBA00023015"/>
    </source>
</evidence>
<keyword evidence="3" id="KW-0804">Transcription</keyword>
<evidence type="ECO:0000313" key="6">
    <source>
        <dbReference type="Proteomes" id="UP001602013"/>
    </source>
</evidence>
<dbReference type="Proteomes" id="UP001602013">
    <property type="component" value="Unassembled WGS sequence"/>
</dbReference>
<feature type="domain" description="HTH marR-type" evidence="4">
    <location>
        <begin position="7"/>
        <end position="136"/>
    </location>
</feature>
<dbReference type="EMBL" id="JBIASD010000014">
    <property type="protein sequence ID" value="MFF3668153.1"/>
    <property type="molecule type" value="Genomic_DNA"/>
</dbReference>
<comment type="caution">
    <text evidence="5">The sequence shown here is derived from an EMBL/GenBank/DDBJ whole genome shotgun (WGS) entry which is preliminary data.</text>
</comment>
<dbReference type="InterPro" id="IPR000835">
    <property type="entry name" value="HTH_MarR-typ"/>
</dbReference>
<evidence type="ECO:0000256" key="2">
    <source>
        <dbReference type="ARBA" id="ARBA00023125"/>
    </source>
</evidence>
<dbReference type="Pfam" id="PF01047">
    <property type="entry name" value="MarR"/>
    <property type="match status" value="1"/>
</dbReference>
<dbReference type="PANTHER" id="PTHR42756:SF1">
    <property type="entry name" value="TRANSCRIPTIONAL REPRESSOR OF EMRAB OPERON"/>
    <property type="match status" value="1"/>
</dbReference>
<dbReference type="PROSITE" id="PS50995">
    <property type="entry name" value="HTH_MARR_2"/>
    <property type="match status" value="1"/>
</dbReference>